<dbReference type="SUPFAM" id="SSF75011">
    <property type="entry name" value="3-carboxy-cis,cis-mucoante lactonizing enzyme"/>
    <property type="match status" value="1"/>
</dbReference>
<keyword evidence="1" id="KW-0175">Coiled coil</keyword>
<keyword evidence="2" id="KW-0472">Membrane</keyword>
<keyword evidence="2" id="KW-1133">Transmembrane helix</keyword>
<dbReference type="Gene3D" id="2.120.10.30">
    <property type="entry name" value="TolB, C-terminal domain"/>
    <property type="match status" value="1"/>
</dbReference>
<organism evidence="3 4">
    <name type="scientific">Candidatus Andersenbacteria bacterium CG10_big_fil_rev_8_21_14_0_10_54_11</name>
    <dbReference type="NCBI Taxonomy" id="1974485"/>
    <lineage>
        <taxon>Bacteria</taxon>
        <taxon>Candidatus Anderseniibacteriota</taxon>
    </lineage>
</organism>
<keyword evidence="2" id="KW-0812">Transmembrane</keyword>
<evidence type="ECO:0000256" key="2">
    <source>
        <dbReference type="SAM" id="Phobius"/>
    </source>
</evidence>
<accession>A0A2M6WZV8</accession>
<evidence type="ECO:0008006" key="5">
    <source>
        <dbReference type="Google" id="ProtNLM"/>
    </source>
</evidence>
<reference evidence="4" key="1">
    <citation type="submission" date="2017-09" db="EMBL/GenBank/DDBJ databases">
        <title>Depth-based differentiation of microbial function through sediment-hosted aquifers and enrichment of novel symbionts in the deep terrestrial subsurface.</title>
        <authorList>
            <person name="Probst A.J."/>
            <person name="Ladd B."/>
            <person name="Jarett J.K."/>
            <person name="Geller-Mcgrath D.E."/>
            <person name="Sieber C.M.K."/>
            <person name="Emerson J.B."/>
            <person name="Anantharaman K."/>
            <person name="Thomas B.C."/>
            <person name="Malmstrom R."/>
            <person name="Stieglmeier M."/>
            <person name="Klingl A."/>
            <person name="Woyke T."/>
            <person name="Ryan C.M."/>
            <person name="Banfield J.F."/>
        </authorList>
    </citation>
    <scope>NUCLEOTIDE SEQUENCE [LARGE SCALE GENOMIC DNA]</scope>
</reference>
<dbReference type="AlphaFoldDB" id="A0A2M6WZV8"/>
<comment type="caution">
    <text evidence="3">The sequence shown here is derived from an EMBL/GenBank/DDBJ whole genome shotgun (WGS) entry which is preliminary data.</text>
</comment>
<evidence type="ECO:0000256" key="1">
    <source>
        <dbReference type="SAM" id="Coils"/>
    </source>
</evidence>
<dbReference type="InterPro" id="IPR011042">
    <property type="entry name" value="6-blade_b-propeller_TolB-like"/>
</dbReference>
<name>A0A2M6WZV8_9BACT</name>
<feature type="coiled-coil region" evidence="1">
    <location>
        <begin position="461"/>
        <end position="488"/>
    </location>
</feature>
<gene>
    <name evidence="3" type="ORF">COT71_01470</name>
</gene>
<dbReference type="Proteomes" id="UP000230731">
    <property type="component" value="Unassembled WGS sequence"/>
</dbReference>
<evidence type="ECO:0000313" key="4">
    <source>
        <dbReference type="Proteomes" id="UP000230731"/>
    </source>
</evidence>
<dbReference type="EMBL" id="PEZP01000016">
    <property type="protein sequence ID" value="PIT98319.1"/>
    <property type="molecule type" value="Genomic_DNA"/>
</dbReference>
<evidence type="ECO:0000313" key="3">
    <source>
        <dbReference type="EMBL" id="PIT98319.1"/>
    </source>
</evidence>
<protein>
    <recommendedName>
        <fullName evidence="5">PPM-type phosphatase domain-containing protein</fullName>
    </recommendedName>
</protein>
<feature type="transmembrane region" description="Helical" evidence="2">
    <location>
        <begin position="386"/>
        <end position="405"/>
    </location>
</feature>
<sequence>MSSRALGTTVRVDADEVVLFDGSGSVGDTFIFEPAAVEQNLGSLFAVAETEDRAGVGRELLETVIQALQREYYRDPTRPLLPSFESALHQANLVLYDLAEQGVRDWMGSFHVAAGVLAGTSLHVSTAGEASVLLARGQKVTSITTGLSHSPVTDPLRTFSQVASGVLAGRDVLFFATSNFDAIYRPGDLTRLTVDGSAATAALRLRQLYEDRSARLPVAALIVSLVPKYVAADERPAGGPQTENAAAQPTGRRAPVLAYANLGPRKPIIIHRSVMARTGLLLTAVVRWLRHHAAATVWPRLVSGGRRSGQALRSATISAGRHAQSGLQRWRGGRRPAVEQQPMAAPVPPLTAVPLRRFTLQPRRAGVRIWLAARDLFRRLPRTSKVLAVVALLLAFALLGSLVLLQRKRTADQQIQHVSELLHDAQTKQEAAATALIYDNREQARALLQDAQALTDEATASHVYEEQVAALRRDIADAQDRLAKVTRVAAGAARLVGDFATVLPRGGLTDLLYLQGALYTFDPQSNAIAVLALPASPGGEASAAKLANQTTSGIGFFVSGVSQEADKALVLQSDEPGLAVYDVKSDLLQKQEISWPTEAPDIAALAVFGNRLYVYNRAVGDIYSYTKTLRGYAGGERWLESPDPAAATVTGMGIDGFIYTLHRDGTIQKFFKGAPVDFALEPVEPPLSENTALLITEELGRIYLLDRTNKRVVIFETNGALVRQLALPEETQPQAIAVDPAETTMYVLDGTQVLAVPLE</sequence>
<proteinExistence type="predicted"/>